<keyword evidence="2" id="KW-0732">Signal</keyword>
<proteinExistence type="predicted"/>
<feature type="region of interest" description="Disordered" evidence="1">
    <location>
        <begin position="1"/>
        <end position="21"/>
    </location>
</feature>
<feature type="signal peptide" evidence="2">
    <location>
        <begin position="1"/>
        <end position="45"/>
    </location>
</feature>
<dbReference type="Proteomes" id="UP000215902">
    <property type="component" value="Unassembled WGS sequence"/>
</dbReference>
<dbReference type="EMBL" id="NIVC01000215">
    <property type="protein sequence ID" value="PAA87812.1"/>
    <property type="molecule type" value="Genomic_DNA"/>
</dbReference>
<evidence type="ECO:0000313" key="3">
    <source>
        <dbReference type="EMBL" id="PAA87812.1"/>
    </source>
</evidence>
<evidence type="ECO:0000256" key="1">
    <source>
        <dbReference type="SAM" id="MobiDB-lite"/>
    </source>
</evidence>
<accession>A0A267GRA9</accession>
<keyword evidence="4" id="KW-1185">Reference proteome</keyword>
<evidence type="ECO:0000313" key="4">
    <source>
        <dbReference type="Proteomes" id="UP000215902"/>
    </source>
</evidence>
<reference evidence="3 4" key="1">
    <citation type="submission" date="2017-06" db="EMBL/GenBank/DDBJ databases">
        <title>A platform for efficient transgenesis in Macrostomum lignano, a flatworm model organism for stem cell research.</title>
        <authorList>
            <person name="Berezikov E."/>
        </authorList>
    </citation>
    <scope>NUCLEOTIDE SEQUENCE [LARGE SCALE GENOMIC DNA]</scope>
    <source>
        <strain evidence="3">DV1</strain>
        <tissue evidence="3">Whole organism</tissue>
    </source>
</reference>
<protein>
    <submittedName>
        <fullName evidence="3">Uncharacterized protein</fullName>
    </submittedName>
</protein>
<comment type="caution">
    <text evidence="3">The sequence shown here is derived from an EMBL/GenBank/DDBJ whole genome shotgun (WGS) entry which is preliminary data.</text>
</comment>
<evidence type="ECO:0000256" key="2">
    <source>
        <dbReference type="SAM" id="SignalP"/>
    </source>
</evidence>
<gene>
    <name evidence="3" type="ORF">BOX15_Mlig015405g1</name>
</gene>
<sequence>IQQFKSGPLSMASSSSSSKGSACLPVMLTVAILLQFCTCPGQASANCIAQPWRSAWTVAEDFRIARSVMRSIRQAKSVSECIARMKFTWKPNRSPQVLVDEIECVSKKPWLIECKPFNLTFPVMNLGHDEVLNNEATANKPFYCKQYVKSAPSC</sequence>
<feature type="chain" id="PRO_5012718161" evidence="2">
    <location>
        <begin position="46"/>
        <end position="154"/>
    </location>
</feature>
<name>A0A267GRA9_9PLAT</name>
<feature type="non-terminal residue" evidence="3">
    <location>
        <position position="1"/>
    </location>
</feature>
<organism evidence="3 4">
    <name type="scientific">Macrostomum lignano</name>
    <dbReference type="NCBI Taxonomy" id="282301"/>
    <lineage>
        <taxon>Eukaryota</taxon>
        <taxon>Metazoa</taxon>
        <taxon>Spiralia</taxon>
        <taxon>Lophotrochozoa</taxon>
        <taxon>Platyhelminthes</taxon>
        <taxon>Rhabditophora</taxon>
        <taxon>Macrostomorpha</taxon>
        <taxon>Macrostomida</taxon>
        <taxon>Macrostomidae</taxon>
        <taxon>Macrostomum</taxon>
    </lineage>
</organism>
<dbReference type="AlphaFoldDB" id="A0A267GRA9"/>